<gene>
    <name evidence="7" type="ORF">METZ01_LOCUS300581</name>
</gene>
<dbReference type="InterPro" id="IPR036188">
    <property type="entry name" value="FAD/NAD-bd_sf"/>
</dbReference>
<dbReference type="Gene3D" id="3.30.560.10">
    <property type="entry name" value="Glucose Oxidase, domain 3"/>
    <property type="match status" value="1"/>
</dbReference>
<dbReference type="Gene3D" id="3.50.50.60">
    <property type="entry name" value="FAD/NAD(P)-binding domain"/>
    <property type="match status" value="1"/>
</dbReference>
<accession>A0A382MIZ6</accession>
<evidence type="ECO:0000259" key="6">
    <source>
        <dbReference type="PROSITE" id="PS00624"/>
    </source>
</evidence>
<dbReference type="PROSITE" id="PS00624">
    <property type="entry name" value="GMC_OXRED_2"/>
    <property type="match status" value="1"/>
</dbReference>
<evidence type="ECO:0000313" key="7">
    <source>
        <dbReference type="EMBL" id="SVC47727.1"/>
    </source>
</evidence>
<dbReference type="InterPro" id="IPR012132">
    <property type="entry name" value="GMC_OxRdtase"/>
</dbReference>
<keyword evidence="3" id="KW-0285">Flavoprotein</keyword>
<feature type="domain" description="Glucose-methanol-choline oxidoreductase N-terminal" evidence="5">
    <location>
        <begin position="82"/>
        <end position="105"/>
    </location>
</feature>
<protein>
    <recommendedName>
        <fullName evidence="5 6">Glucose-methanol-choline oxidoreductase N-terminal domain-containing protein</fullName>
    </recommendedName>
</protein>
<dbReference type="PROSITE" id="PS00623">
    <property type="entry name" value="GMC_OXRED_1"/>
    <property type="match status" value="1"/>
</dbReference>
<evidence type="ECO:0000256" key="4">
    <source>
        <dbReference type="ARBA" id="ARBA00022827"/>
    </source>
</evidence>
<feature type="non-terminal residue" evidence="7">
    <location>
        <position position="384"/>
    </location>
</feature>
<dbReference type="PANTHER" id="PTHR11552">
    <property type="entry name" value="GLUCOSE-METHANOL-CHOLINE GMC OXIDOREDUCTASE"/>
    <property type="match status" value="1"/>
</dbReference>
<sequence length="384" mass="42700">HMEEFDYIILGAGSAGCVLANRLSINRSIKVLLIEAGGKDTNPWIHIPVGYLKTMHNPKVDWCFKIQSDPGLDGREMNYPRGKVLGGSSSINGLLYIRGQSNDYDYWRQLGNVGWGWKDVLPYFKKAENFEHGENEFHGVGGPLSVGEQRVRLKLLDTFIDAAKEKGIPPSSDFNTGQNEGCGYFHVTERNGLRCSTAVGYLNPIKKRTNLKIEVRAHTKRILFDGLKAIGVEYWQDNQVKRVECNKEVILAAGSISSPHILQTSGVGPAEQLKSNGINIIKNVDAVGKNLHDHLMLRPVYKVKNIYTLNQLYHSYYRKLLVGLEYLFFRSGPMTMGASQLCGFTKSDPSLATPNLQFHVAPMSADKLGGTALHKFPAFTPTAC</sequence>
<dbReference type="PANTHER" id="PTHR11552:SF147">
    <property type="entry name" value="CHOLINE DEHYDROGENASE, MITOCHONDRIAL"/>
    <property type="match status" value="1"/>
</dbReference>
<name>A0A382MIZ6_9ZZZZ</name>
<dbReference type="EMBL" id="UINC01093359">
    <property type="protein sequence ID" value="SVC47727.1"/>
    <property type="molecule type" value="Genomic_DNA"/>
</dbReference>
<evidence type="ECO:0000256" key="3">
    <source>
        <dbReference type="ARBA" id="ARBA00022630"/>
    </source>
</evidence>
<proteinExistence type="inferred from homology"/>
<feature type="non-terminal residue" evidence="7">
    <location>
        <position position="1"/>
    </location>
</feature>
<dbReference type="SUPFAM" id="SSF51905">
    <property type="entry name" value="FAD/NAD(P)-binding domain"/>
    <property type="match status" value="1"/>
</dbReference>
<dbReference type="GO" id="GO:0016614">
    <property type="term" value="F:oxidoreductase activity, acting on CH-OH group of donors"/>
    <property type="evidence" value="ECO:0007669"/>
    <property type="project" value="InterPro"/>
</dbReference>
<feature type="domain" description="Glucose-methanol-choline oxidoreductase N-terminal" evidence="6">
    <location>
        <begin position="254"/>
        <end position="268"/>
    </location>
</feature>
<dbReference type="Pfam" id="PF00732">
    <property type="entry name" value="GMC_oxred_N"/>
    <property type="match status" value="1"/>
</dbReference>
<reference evidence="7" key="1">
    <citation type="submission" date="2018-05" db="EMBL/GenBank/DDBJ databases">
        <authorList>
            <person name="Lanie J.A."/>
            <person name="Ng W.-L."/>
            <person name="Kazmierczak K.M."/>
            <person name="Andrzejewski T.M."/>
            <person name="Davidsen T.M."/>
            <person name="Wayne K.J."/>
            <person name="Tettelin H."/>
            <person name="Glass J.I."/>
            <person name="Rusch D."/>
            <person name="Podicherti R."/>
            <person name="Tsui H.-C.T."/>
            <person name="Winkler M.E."/>
        </authorList>
    </citation>
    <scope>NUCLEOTIDE SEQUENCE</scope>
</reference>
<dbReference type="AlphaFoldDB" id="A0A382MIZ6"/>
<organism evidence="7">
    <name type="scientific">marine metagenome</name>
    <dbReference type="NCBI Taxonomy" id="408172"/>
    <lineage>
        <taxon>unclassified sequences</taxon>
        <taxon>metagenomes</taxon>
        <taxon>ecological metagenomes</taxon>
    </lineage>
</organism>
<evidence type="ECO:0000259" key="5">
    <source>
        <dbReference type="PROSITE" id="PS00623"/>
    </source>
</evidence>
<dbReference type="InterPro" id="IPR000172">
    <property type="entry name" value="GMC_OxRdtase_N"/>
</dbReference>
<comment type="similarity">
    <text evidence="2">Belongs to the GMC oxidoreductase family.</text>
</comment>
<evidence type="ECO:0000256" key="1">
    <source>
        <dbReference type="ARBA" id="ARBA00001974"/>
    </source>
</evidence>
<dbReference type="GO" id="GO:0050660">
    <property type="term" value="F:flavin adenine dinucleotide binding"/>
    <property type="evidence" value="ECO:0007669"/>
    <property type="project" value="InterPro"/>
</dbReference>
<keyword evidence="4" id="KW-0274">FAD</keyword>
<evidence type="ECO:0000256" key="2">
    <source>
        <dbReference type="ARBA" id="ARBA00010790"/>
    </source>
</evidence>
<comment type="cofactor">
    <cofactor evidence="1">
        <name>FAD</name>
        <dbReference type="ChEBI" id="CHEBI:57692"/>
    </cofactor>
</comment>